<dbReference type="Proteomes" id="UP001497700">
    <property type="component" value="Unassembled WGS sequence"/>
</dbReference>
<keyword evidence="2" id="KW-1185">Reference proteome</keyword>
<accession>A0ACB9ZFF8</accession>
<organism evidence="1 2">
    <name type="scientific">Hypoxylon rubiginosum</name>
    <dbReference type="NCBI Taxonomy" id="110542"/>
    <lineage>
        <taxon>Eukaryota</taxon>
        <taxon>Fungi</taxon>
        <taxon>Dikarya</taxon>
        <taxon>Ascomycota</taxon>
        <taxon>Pezizomycotina</taxon>
        <taxon>Sordariomycetes</taxon>
        <taxon>Xylariomycetidae</taxon>
        <taxon>Xylariales</taxon>
        <taxon>Hypoxylaceae</taxon>
        <taxon>Hypoxylon</taxon>
    </lineage>
</organism>
<evidence type="ECO:0000313" key="2">
    <source>
        <dbReference type="Proteomes" id="UP001497700"/>
    </source>
</evidence>
<comment type="caution">
    <text evidence="1">The sequence shown here is derived from an EMBL/GenBank/DDBJ whole genome shotgun (WGS) entry which is preliminary data.</text>
</comment>
<proteinExistence type="predicted"/>
<gene>
    <name evidence="1" type="ORF">F4820DRAFT_443346</name>
</gene>
<reference evidence="1 2" key="1">
    <citation type="journal article" date="2022" name="New Phytol.">
        <title>Ecological generalism drives hyperdiversity of secondary metabolite gene clusters in xylarialean endophytes.</title>
        <authorList>
            <person name="Franco M.E.E."/>
            <person name="Wisecaver J.H."/>
            <person name="Arnold A.E."/>
            <person name="Ju Y.M."/>
            <person name="Slot J.C."/>
            <person name="Ahrendt S."/>
            <person name="Moore L.P."/>
            <person name="Eastman K.E."/>
            <person name="Scott K."/>
            <person name="Konkel Z."/>
            <person name="Mondo S.J."/>
            <person name="Kuo A."/>
            <person name="Hayes R.D."/>
            <person name="Haridas S."/>
            <person name="Andreopoulos B."/>
            <person name="Riley R."/>
            <person name="LaButti K."/>
            <person name="Pangilinan J."/>
            <person name="Lipzen A."/>
            <person name="Amirebrahimi M."/>
            <person name="Yan J."/>
            <person name="Adam C."/>
            <person name="Keymanesh K."/>
            <person name="Ng V."/>
            <person name="Louie K."/>
            <person name="Northen T."/>
            <person name="Drula E."/>
            <person name="Henrissat B."/>
            <person name="Hsieh H.M."/>
            <person name="Youens-Clark K."/>
            <person name="Lutzoni F."/>
            <person name="Miadlikowska J."/>
            <person name="Eastwood D.C."/>
            <person name="Hamelin R.C."/>
            <person name="Grigoriev I.V."/>
            <person name="U'Ren J.M."/>
        </authorList>
    </citation>
    <scope>NUCLEOTIDE SEQUENCE [LARGE SCALE GENOMIC DNA]</scope>
    <source>
        <strain evidence="1 2">CBS 119005</strain>
    </source>
</reference>
<protein>
    <submittedName>
        <fullName evidence="1">Uncharacterized protein</fullName>
    </submittedName>
</protein>
<name>A0ACB9ZFF8_9PEZI</name>
<dbReference type="EMBL" id="MU393425">
    <property type="protein sequence ID" value="KAI4870229.1"/>
    <property type="molecule type" value="Genomic_DNA"/>
</dbReference>
<sequence length="122" mass="13530">MYAEQQQQPPKPTPAFEADSAATHAPPPSYREEQQRPFLSFSDRELADLEAQQHPPAYTAPEGGTEGAGDGAEKQHPGLLASLLGNLCIFLLYLLVLSIMMTGLIVFFFALMWVWRKIGLVR</sequence>
<evidence type="ECO:0000313" key="1">
    <source>
        <dbReference type="EMBL" id="KAI4870229.1"/>
    </source>
</evidence>